<dbReference type="Proteomes" id="UP001279734">
    <property type="component" value="Unassembled WGS sequence"/>
</dbReference>
<name>A0AAD3Y2I4_NEPGR</name>
<dbReference type="AlphaFoldDB" id="A0AAD3Y2I4"/>
<keyword evidence="3" id="KW-1133">Transmembrane helix</keyword>
<dbReference type="GO" id="GO:0016020">
    <property type="term" value="C:membrane"/>
    <property type="evidence" value="ECO:0007669"/>
    <property type="project" value="UniProtKB-SubCell"/>
</dbReference>
<dbReference type="GO" id="GO:0015743">
    <property type="term" value="P:malate transport"/>
    <property type="evidence" value="ECO:0007669"/>
    <property type="project" value="InterPro"/>
</dbReference>
<gene>
    <name evidence="6" type="ORF">Nepgr_028556</name>
</gene>
<dbReference type="InterPro" id="IPR020966">
    <property type="entry name" value="ALMT"/>
</dbReference>
<keyword evidence="2" id="KW-0812">Transmembrane</keyword>
<evidence type="ECO:0000256" key="2">
    <source>
        <dbReference type="ARBA" id="ARBA00022692"/>
    </source>
</evidence>
<evidence type="ECO:0000256" key="1">
    <source>
        <dbReference type="ARBA" id="ARBA00004141"/>
    </source>
</evidence>
<evidence type="ECO:0000313" key="6">
    <source>
        <dbReference type="EMBL" id="GMH26713.1"/>
    </source>
</evidence>
<keyword evidence="7" id="KW-1185">Reference proteome</keyword>
<dbReference type="Pfam" id="PF11744">
    <property type="entry name" value="ALMT"/>
    <property type="match status" value="1"/>
</dbReference>
<evidence type="ECO:0000256" key="5">
    <source>
        <dbReference type="SAM" id="MobiDB-lite"/>
    </source>
</evidence>
<evidence type="ECO:0000313" key="7">
    <source>
        <dbReference type="Proteomes" id="UP001279734"/>
    </source>
</evidence>
<comment type="caution">
    <text evidence="6">The sequence shown here is derived from an EMBL/GenBank/DDBJ whole genome shotgun (WGS) entry which is preliminary data.</text>
</comment>
<reference evidence="6" key="1">
    <citation type="submission" date="2023-05" db="EMBL/GenBank/DDBJ databases">
        <title>Nepenthes gracilis genome sequencing.</title>
        <authorList>
            <person name="Fukushima K."/>
        </authorList>
    </citation>
    <scope>NUCLEOTIDE SEQUENCE</scope>
    <source>
        <strain evidence="6">SING2019-196</strain>
    </source>
</reference>
<protein>
    <submittedName>
        <fullName evidence="6">Uncharacterized protein</fullName>
    </submittedName>
</protein>
<proteinExistence type="predicted"/>
<keyword evidence="4" id="KW-0472">Membrane</keyword>
<evidence type="ECO:0000256" key="4">
    <source>
        <dbReference type="ARBA" id="ARBA00023136"/>
    </source>
</evidence>
<accession>A0AAD3Y2I4</accession>
<dbReference type="EMBL" id="BSYO01000031">
    <property type="protein sequence ID" value="GMH26713.1"/>
    <property type="molecule type" value="Genomic_DNA"/>
</dbReference>
<sequence>MKRGLQTTLLKRVHSSTERLQCAVDNHSYLLTSAFEPLPDAAKKPSVPKLPYALSNDLSSQLNDLNSNQASAETTPPPRPLSQPPQETYHEMMRRQSRRLQSWPSREFDAFREEGGGGSLELLRQMRALESTAAPSLATYASLLIKFMARFDYLVESVDKLARLAEFKHKGLQEILCSKS</sequence>
<evidence type="ECO:0000256" key="3">
    <source>
        <dbReference type="ARBA" id="ARBA00022989"/>
    </source>
</evidence>
<comment type="subcellular location">
    <subcellularLocation>
        <location evidence="1">Membrane</location>
        <topology evidence="1">Multi-pass membrane protein</topology>
    </subcellularLocation>
</comment>
<feature type="region of interest" description="Disordered" evidence="5">
    <location>
        <begin position="61"/>
        <end position="89"/>
    </location>
</feature>
<organism evidence="6 7">
    <name type="scientific">Nepenthes gracilis</name>
    <name type="common">Slender pitcher plant</name>
    <dbReference type="NCBI Taxonomy" id="150966"/>
    <lineage>
        <taxon>Eukaryota</taxon>
        <taxon>Viridiplantae</taxon>
        <taxon>Streptophyta</taxon>
        <taxon>Embryophyta</taxon>
        <taxon>Tracheophyta</taxon>
        <taxon>Spermatophyta</taxon>
        <taxon>Magnoliopsida</taxon>
        <taxon>eudicotyledons</taxon>
        <taxon>Gunneridae</taxon>
        <taxon>Pentapetalae</taxon>
        <taxon>Caryophyllales</taxon>
        <taxon>Nepenthaceae</taxon>
        <taxon>Nepenthes</taxon>
    </lineage>
</organism>